<dbReference type="PROSITE" id="PS50905">
    <property type="entry name" value="FERRITIN_LIKE"/>
    <property type="match status" value="1"/>
</dbReference>
<dbReference type="Gene3D" id="1.20.1260.10">
    <property type="match status" value="1"/>
</dbReference>
<dbReference type="InterPro" id="IPR009078">
    <property type="entry name" value="Ferritin-like_SF"/>
</dbReference>
<proteinExistence type="predicted"/>
<dbReference type="PANTHER" id="PTHR43339">
    <property type="entry name" value="RUBRERYTHRIN-RELATED"/>
    <property type="match status" value="1"/>
</dbReference>
<evidence type="ECO:0000259" key="1">
    <source>
        <dbReference type="PROSITE" id="PS50905"/>
    </source>
</evidence>
<accession>A0A0S6UCD6</accession>
<gene>
    <name evidence="2" type="ORF">MTY_0375</name>
</gene>
<dbReference type="EMBL" id="DF238840">
    <property type="protein sequence ID" value="GAF25046.1"/>
    <property type="molecule type" value="Genomic_DNA"/>
</dbReference>
<dbReference type="GO" id="GO:0016491">
    <property type="term" value="F:oxidoreductase activity"/>
    <property type="evidence" value="ECO:0007669"/>
    <property type="project" value="InterPro"/>
</dbReference>
<feature type="domain" description="Ferritin-like diiron" evidence="1">
    <location>
        <begin position="12"/>
        <end position="140"/>
    </location>
</feature>
<dbReference type="InterPro" id="IPR045236">
    <property type="entry name" value="RevRr_diiron-bd_dom"/>
</dbReference>
<dbReference type="InterPro" id="IPR052773">
    <property type="entry name" value="Anaerobic_Peroxidase-Rel"/>
</dbReference>
<protein>
    <submittedName>
        <fullName evidence="2">Rubrerythrin</fullName>
    </submittedName>
</protein>
<sequence>MAELVNDVKLGVTKGTVVEDAVEANFKGETMEVGLYLAMARQALREGYPEVALTLEKIAWEEAEHAAHFAELNGKISASTKENLEKMLAGELGANKGKREAAVKAKENNIDHAHDFFDESSRDEGRHARALEGLLARYFK</sequence>
<dbReference type="InterPro" id="IPR009040">
    <property type="entry name" value="Ferritin-like_diiron"/>
</dbReference>
<dbReference type="GO" id="GO:0005506">
    <property type="term" value="F:iron ion binding"/>
    <property type="evidence" value="ECO:0007669"/>
    <property type="project" value="InterPro"/>
</dbReference>
<dbReference type="Pfam" id="PF02915">
    <property type="entry name" value="Rubrerythrin"/>
    <property type="match status" value="1"/>
</dbReference>
<organism evidence="2">
    <name type="scientific">Moorella thermoacetica Y72</name>
    <dbReference type="NCBI Taxonomy" id="1325331"/>
    <lineage>
        <taxon>Bacteria</taxon>
        <taxon>Bacillati</taxon>
        <taxon>Bacillota</taxon>
        <taxon>Clostridia</taxon>
        <taxon>Neomoorellales</taxon>
        <taxon>Neomoorellaceae</taxon>
        <taxon>Neomoorella</taxon>
    </lineage>
</organism>
<evidence type="ECO:0000313" key="2">
    <source>
        <dbReference type="EMBL" id="GAF25046.1"/>
    </source>
</evidence>
<reference evidence="2" key="1">
    <citation type="journal article" date="2014" name="Gene">
        <title>Genome-guided analysis of transformation efficiency and carbon dioxide assimilation by Moorella thermoacetica Y72.</title>
        <authorList>
            <person name="Tsukahara K."/>
            <person name="Kita A."/>
            <person name="Nakashimada Y."/>
            <person name="Hoshino T."/>
            <person name="Murakami K."/>
        </authorList>
    </citation>
    <scope>NUCLEOTIDE SEQUENCE [LARGE SCALE GENOMIC DNA]</scope>
    <source>
        <strain evidence="2">Y72</strain>
    </source>
</reference>
<dbReference type="InterPro" id="IPR012347">
    <property type="entry name" value="Ferritin-like"/>
</dbReference>
<dbReference type="GeneID" id="45617921"/>
<dbReference type="RefSeq" id="WP_011393379.1">
    <property type="nucleotide sequence ID" value="NZ_DF238840.1"/>
</dbReference>
<dbReference type="AlphaFoldDB" id="A0A0S6UCD6"/>
<dbReference type="InterPro" id="IPR003251">
    <property type="entry name" value="Rr_diiron-bd_dom"/>
</dbReference>
<dbReference type="Proteomes" id="UP000063718">
    <property type="component" value="Unassembled WGS sequence"/>
</dbReference>
<dbReference type="PANTHER" id="PTHR43339:SF1">
    <property type="entry name" value="RUBRERYTHRIN"/>
    <property type="match status" value="1"/>
</dbReference>
<dbReference type="CDD" id="cd01046">
    <property type="entry name" value="Rubrerythrin_like"/>
    <property type="match status" value="1"/>
</dbReference>
<name>A0A0S6UCD6_NEOTH</name>
<dbReference type="SUPFAM" id="SSF47240">
    <property type="entry name" value="Ferritin-like"/>
    <property type="match status" value="1"/>
</dbReference>